<feature type="domain" description="Fe2OG dioxygenase" evidence="3">
    <location>
        <begin position="174"/>
        <end position="293"/>
    </location>
</feature>
<dbReference type="GO" id="GO:0044283">
    <property type="term" value="P:small molecule biosynthetic process"/>
    <property type="evidence" value="ECO:0007669"/>
    <property type="project" value="UniProtKB-ARBA"/>
</dbReference>
<dbReference type="PROSITE" id="PS51471">
    <property type="entry name" value="FE2OG_OXY"/>
    <property type="match status" value="1"/>
</dbReference>
<protein>
    <recommendedName>
        <fullName evidence="3">Fe2OG dioxygenase domain-containing protein</fullName>
    </recommendedName>
</protein>
<dbReference type="AlphaFoldDB" id="A0A8H3IC54"/>
<evidence type="ECO:0000313" key="4">
    <source>
        <dbReference type="EMBL" id="CAF9908154.1"/>
    </source>
</evidence>
<dbReference type="OrthoDB" id="288590at2759"/>
<evidence type="ECO:0000256" key="2">
    <source>
        <dbReference type="RuleBase" id="RU003682"/>
    </source>
</evidence>
<dbReference type="Proteomes" id="UP000664521">
    <property type="component" value="Unassembled WGS sequence"/>
</dbReference>
<keyword evidence="2" id="KW-0560">Oxidoreductase</keyword>
<evidence type="ECO:0000259" key="3">
    <source>
        <dbReference type="PROSITE" id="PS51471"/>
    </source>
</evidence>
<sequence length="332" mass="37411">MSLPVLDLSIYILGGAQEQRRFSRDLLSSFQAHGFVKLINHGFDREYIDELMDWNQRFFKLAPSTKASISNQKGVNPQRGYSGVGGESFKHFDLDGTGEKFVDVKEHFDQGPCNDASFPNQWPPETASNDLIGFRAFMESYFDIAITLSHQLLSILEIALNVAPGSLTSRCSLNHNELRLNHYPATTIEEIRGGHVRRTGAHTDYGVLTLLFQDRSGGLEVQDRSVPAPEVKFMPVAADDPYELVVNVADTLQRWTNGIVPAGLHQVTIPGSRRDEVRGKLRDRFSVAYFMKSNREESVGSLPEFVSEKRPAKYEHVSAIEYHKRRHAVLYA</sequence>
<evidence type="ECO:0000256" key="1">
    <source>
        <dbReference type="ARBA" id="ARBA00008056"/>
    </source>
</evidence>
<keyword evidence="2" id="KW-0408">Iron</keyword>
<comment type="similarity">
    <text evidence="1 2">Belongs to the iron/ascorbate-dependent oxidoreductase family.</text>
</comment>
<keyword evidence="2" id="KW-0479">Metal-binding</keyword>
<dbReference type="InterPro" id="IPR005123">
    <property type="entry name" value="Oxoglu/Fe-dep_dioxygenase_dom"/>
</dbReference>
<organism evidence="4 5">
    <name type="scientific">Heterodermia speciosa</name>
    <dbReference type="NCBI Taxonomy" id="116794"/>
    <lineage>
        <taxon>Eukaryota</taxon>
        <taxon>Fungi</taxon>
        <taxon>Dikarya</taxon>
        <taxon>Ascomycota</taxon>
        <taxon>Pezizomycotina</taxon>
        <taxon>Lecanoromycetes</taxon>
        <taxon>OSLEUM clade</taxon>
        <taxon>Lecanoromycetidae</taxon>
        <taxon>Caliciales</taxon>
        <taxon>Physciaceae</taxon>
        <taxon>Heterodermia</taxon>
    </lineage>
</organism>
<proteinExistence type="inferred from homology"/>
<dbReference type="Gene3D" id="2.60.120.330">
    <property type="entry name" value="B-lactam Antibiotic, Isopenicillin N Synthase, Chain"/>
    <property type="match status" value="1"/>
</dbReference>
<reference evidence="4" key="1">
    <citation type="submission" date="2021-03" db="EMBL/GenBank/DDBJ databases">
        <authorList>
            <person name="Tagirdzhanova G."/>
        </authorList>
    </citation>
    <scope>NUCLEOTIDE SEQUENCE</scope>
</reference>
<dbReference type="InterPro" id="IPR050231">
    <property type="entry name" value="Iron_ascorbate_oxido_reductase"/>
</dbReference>
<evidence type="ECO:0000313" key="5">
    <source>
        <dbReference type="Proteomes" id="UP000664521"/>
    </source>
</evidence>
<dbReference type="InterPro" id="IPR044861">
    <property type="entry name" value="IPNS-like_FE2OG_OXY"/>
</dbReference>
<keyword evidence="5" id="KW-1185">Reference proteome</keyword>
<dbReference type="PANTHER" id="PTHR47990">
    <property type="entry name" value="2-OXOGLUTARATE (2OG) AND FE(II)-DEPENDENT OXYGENASE SUPERFAMILY PROTEIN-RELATED"/>
    <property type="match status" value="1"/>
</dbReference>
<accession>A0A8H3IC54</accession>
<dbReference type="InterPro" id="IPR027443">
    <property type="entry name" value="IPNS-like_sf"/>
</dbReference>
<dbReference type="GO" id="GO:0046872">
    <property type="term" value="F:metal ion binding"/>
    <property type="evidence" value="ECO:0007669"/>
    <property type="project" value="UniProtKB-KW"/>
</dbReference>
<comment type="caution">
    <text evidence="4">The sequence shown here is derived from an EMBL/GenBank/DDBJ whole genome shotgun (WGS) entry which is preliminary data.</text>
</comment>
<dbReference type="SUPFAM" id="SSF51197">
    <property type="entry name" value="Clavaminate synthase-like"/>
    <property type="match status" value="1"/>
</dbReference>
<dbReference type="EMBL" id="CAJPDS010000006">
    <property type="protein sequence ID" value="CAF9908154.1"/>
    <property type="molecule type" value="Genomic_DNA"/>
</dbReference>
<gene>
    <name evidence="4" type="ORF">HETSPECPRED_008001</name>
</gene>
<dbReference type="InterPro" id="IPR026992">
    <property type="entry name" value="DIOX_N"/>
</dbReference>
<dbReference type="GO" id="GO:0016491">
    <property type="term" value="F:oxidoreductase activity"/>
    <property type="evidence" value="ECO:0007669"/>
    <property type="project" value="UniProtKB-KW"/>
</dbReference>
<dbReference type="Pfam" id="PF03171">
    <property type="entry name" value="2OG-FeII_Oxy"/>
    <property type="match status" value="1"/>
</dbReference>
<dbReference type="Pfam" id="PF14226">
    <property type="entry name" value="DIOX_N"/>
    <property type="match status" value="1"/>
</dbReference>
<name>A0A8H3IC54_9LECA</name>